<keyword evidence="6 8" id="KW-0129">CBS domain</keyword>
<evidence type="ECO:0000256" key="9">
    <source>
        <dbReference type="PROSITE-ProRule" id="PRU01193"/>
    </source>
</evidence>
<dbReference type="EMBL" id="LR778114">
    <property type="protein sequence ID" value="CAB1129619.1"/>
    <property type="molecule type" value="Genomic_DNA"/>
</dbReference>
<dbReference type="InterPro" id="IPR005170">
    <property type="entry name" value="Transptr-assoc_dom"/>
</dbReference>
<name>A0A6F8ZIB4_9FIRM</name>
<dbReference type="SMART" id="SM01091">
    <property type="entry name" value="CorC_HlyC"/>
    <property type="match status" value="1"/>
</dbReference>
<evidence type="ECO:0000256" key="2">
    <source>
        <dbReference type="ARBA" id="ARBA00006337"/>
    </source>
</evidence>
<evidence type="ECO:0000256" key="3">
    <source>
        <dbReference type="ARBA" id="ARBA00022692"/>
    </source>
</evidence>
<protein>
    <submittedName>
        <fullName evidence="14">HlyC/CorC family transporter</fullName>
    </submittedName>
</protein>
<reference evidence="14 15" key="1">
    <citation type="submission" date="2020-02" db="EMBL/GenBank/DDBJ databases">
        <authorList>
            <person name="Hogendoorn C."/>
        </authorList>
    </citation>
    <scope>NUCLEOTIDE SEQUENCE [LARGE SCALE GENOMIC DNA]</scope>
    <source>
        <strain evidence="14">R501</strain>
    </source>
</reference>
<evidence type="ECO:0000256" key="4">
    <source>
        <dbReference type="ARBA" id="ARBA00022737"/>
    </source>
</evidence>
<dbReference type="PROSITE" id="PS51846">
    <property type="entry name" value="CNNM"/>
    <property type="match status" value="1"/>
</dbReference>
<dbReference type="SMART" id="SM00116">
    <property type="entry name" value="CBS"/>
    <property type="match status" value="2"/>
</dbReference>
<keyword evidence="4" id="KW-0677">Repeat</keyword>
<dbReference type="FunFam" id="3.10.580.10:FF:000002">
    <property type="entry name" value="Magnesium/cobalt efflux protein CorC"/>
    <property type="match status" value="1"/>
</dbReference>
<dbReference type="AlphaFoldDB" id="A0A6F8ZIB4"/>
<comment type="similarity">
    <text evidence="2">Belongs to the UPF0053 family.</text>
</comment>
<feature type="region of interest" description="Disordered" evidence="10">
    <location>
        <begin position="416"/>
        <end position="442"/>
    </location>
</feature>
<dbReference type="Proteomes" id="UP000503399">
    <property type="component" value="Chromosome"/>
</dbReference>
<feature type="transmembrane region" description="Helical" evidence="11">
    <location>
        <begin position="6"/>
        <end position="24"/>
    </location>
</feature>
<sequence length="442" mass="48720">MNGSEWGSLILLAVLLGLSALYSMSETAMMALSRGKVRALVDQERPHARWLERLAHSPNRILGTVLFGNNISNVMASTVATAFFIGLDPRYGVVLATVVMSVAVLVLAEIAPKTYAAHSPEMVALRMARFMEISARLFYPVVQVLTWFGVGLVRMLGGKTEGGRLLTEEEIRNMVEVGEEQGLLEENEREMIQGIFDLGDTMVREVMVPRIDIDAVPETATLGESWDAVIHYGHSRLPVYEGTIDNVIGVIFARDILAYLKERDHATPIKELIRPVLYVPESKRVNDLLADFRRARTQIAVVLDEYGGTAGMVTMQDVLEEIVGEIHDEYDTEEVPLKVIDPDTLEVDGTLPIDDLNEYWDLDLPHEDFDTVGGLILHLLGRAPVEGETVREEGLEFTAAKVVGRRIVRAVVRRAGGGDAGPERRRLPLPGAGDGTGEDKGE</sequence>
<keyword evidence="3 9" id="KW-0812">Transmembrane</keyword>
<evidence type="ECO:0000259" key="12">
    <source>
        <dbReference type="PROSITE" id="PS51371"/>
    </source>
</evidence>
<evidence type="ECO:0000256" key="10">
    <source>
        <dbReference type="SAM" id="MobiDB-lite"/>
    </source>
</evidence>
<feature type="transmembrane region" description="Helical" evidence="11">
    <location>
        <begin position="91"/>
        <end position="116"/>
    </location>
</feature>
<dbReference type="GO" id="GO:0050660">
    <property type="term" value="F:flavin adenine dinucleotide binding"/>
    <property type="evidence" value="ECO:0007669"/>
    <property type="project" value="InterPro"/>
</dbReference>
<dbReference type="Pfam" id="PF00571">
    <property type="entry name" value="CBS"/>
    <property type="match status" value="2"/>
</dbReference>
<dbReference type="InterPro" id="IPR046342">
    <property type="entry name" value="CBS_dom_sf"/>
</dbReference>
<evidence type="ECO:0000313" key="15">
    <source>
        <dbReference type="Proteomes" id="UP000503399"/>
    </source>
</evidence>
<evidence type="ECO:0000313" key="14">
    <source>
        <dbReference type="EMBL" id="CAB1129619.1"/>
    </source>
</evidence>
<keyword evidence="7 9" id="KW-0472">Membrane</keyword>
<evidence type="ECO:0000256" key="6">
    <source>
        <dbReference type="ARBA" id="ARBA00023122"/>
    </source>
</evidence>
<dbReference type="PANTHER" id="PTHR22777">
    <property type="entry name" value="HEMOLYSIN-RELATED"/>
    <property type="match status" value="1"/>
</dbReference>
<evidence type="ECO:0000256" key="5">
    <source>
        <dbReference type="ARBA" id="ARBA00022989"/>
    </source>
</evidence>
<feature type="transmembrane region" description="Helical" evidence="11">
    <location>
        <begin position="61"/>
        <end position="85"/>
    </location>
</feature>
<evidence type="ECO:0000259" key="13">
    <source>
        <dbReference type="PROSITE" id="PS51846"/>
    </source>
</evidence>
<evidence type="ECO:0000256" key="8">
    <source>
        <dbReference type="PROSITE-ProRule" id="PRU00703"/>
    </source>
</evidence>
<dbReference type="Gene3D" id="3.10.580.10">
    <property type="entry name" value="CBS-domain"/>
    <property type="match status" value="1"/>
</dbReference>
<dbReference type="InterPro" id="IPR000644">
    <property type="entry name" value="CBS_dom"/>
</dbReference>
<dbReference type="SUPFAM" id="SSF56176">
    <property type="entry name" value="FAD-binding/transporter-associated domain-like"/>
    <property type="match status" value="1"/>
</dbReference>
<dbReference type="InterPro" id="IPR016169">
    <property type="entry name" value="FAD-bd_PCMH_sub2"/>
</dbReference>
<evidence type="ECO:0000256" key="1">
    <source>
        <dbReference type="ARBA" id="ARBA00004141"/>
    </source>
</evidence>
<dbReference type="Pfam" id="PF03471">
    <property type="entry name" value="CorC_HlyC"/>
    <property type="match status" value="1"/>
</dbReference>
<dbReference type="InterPro" id="IPR044751">
    <property type="entry name" value="Ion_transp-like_CBS"/>
</dbReference>
<dbReference type="SUPFAM" id="SSF54631">
    <property type="entry name" value="CBS-domain pair"/>
    <property type="match status" value="1"/>
</dbReference>
<dbReference type="GO" id="GO:0005886">
    <property type="term" value="C:plasma membrane"/>
    <property type="evidence" value="ECO:0007669"/>
    <property type="project" value="TreeGrafter"/>
</dbReference>
<comment type="subcellular location">
    <subcellularLocation>
        <location evidence="1">Membrane</location>
        <topology evidence="1">Multi-pass membrane protein</topology>
    </subcellularLocation>
</comment>
<keyword evidence="15" id="KW-1185">Reference proteome</keyword>
<feature type="domain" description="CBS" evidence="12">
    <location>
        <begin position="272"/>
        <end position="329"/>
    </location>
</feature>
<feature type="domain" description="CBS" evidence="12">
    <location>
        <begin position="207"/>
        <end position="267"/>
    </location>
</feature>
<dbReference type="CDD" id="cd04590">
    <property type="entry name" value="CBS_pair_CorC_HlyC_assoc"/>
    <property type="match status" value="1"/>
</dbReference>
<dbReference type="KEGG" id="hfv:R50_2122"/>
<evidence type="ECO:0000256" key="11">
    <source>
        <dbReference type="SAM" id="Phobius"/>
    </source>
</evidence>
<gene>
    <name evidence="14" type="ORF">R50_2122</name>
</gene>
<dbReference type="PANTHER" id="PTHR22777:SF17">
    <property type="entry name" value="UPF0053 PROTEIN SLL0260"/>
    <property type="match status" value="1"/>
</dbReference>
<dbReference type="Pfam" id="PF01595">
    <property type="entry name" value="CNNM"/>
    <property type="match status" value="1"/>
</dbReference>
<proteinExistence type="inferred from homology"/>
<organism evidence="14 15">
    <name type="scientific">Candidatus Hydrogenisulfobacillus filiaventi</name>
    <dbReference type="NCBI Taxonomy" id="2707344"/>
    <lineage>
        <taxon>Bacteria</taxon>
        <taxon>Bacillati</taxon>
        <taxon>Bacillota</taxon>
        <taxon>Clostridia</taxon>
        <taxon>Eubacteriales</taxon>
        <taxon>Clostridiales Family XVII. Incertae Sedis</taxon>
        <taxon>Candidatus Hydrogenisulfobacillus</taxon>
    </lineage>
</organism>
<keyword evidence="5 9" id="KW-1133">Transmembrane helix</keyword>
<accession>A0A6F8ZIB4</accession>
<dbReference type="PROSITE" id="PS51371">
    <property type="entry name" value="CBS"/>
    <property type="match status" value="2"/>
</dbReference>
<dbReference type="InterPro" id="IPR002550">
    <property type="entry name" value="CNNM"/>
</dbReference>
<feature type="domain" description="CNNM transmembrane" evidence="13">
    <location>
        <begin position="1"/>
        <end position="188"/>
    </location>
</feature>
<dbReference type="Gene3D" id="3.30.465.10">
    <property type="match status" value="1"/>
</dbReference>
<evidence type="ECO:0000256" key="7">
    <source>
        <dbReference type="ARBA" id="ARBA00023136"/>
    </source>
</evidence>
<feature type="transmembrane region" description="Helical" evidence="11">
    <location>
        <begin position="137"/>
        <end position="157"/>
    </location>
</feature>
<dbReference type="InterPro" id="IPR036318">
    <property type="entry name" value="FAD-bd_PCMH-like_sf"/>
</dbReference>